<evidence type="ECO:0000313" key="1">
    <source>
        <dbReference type="EMBL" id="KWX02605.1"/>
    </source>
</evidence>
<name>A0A132MXH6_9ACTN</name>
<dbReference type="Proteomes" id="UP000070188">
    <property type="component" value="Unassembled WGS sequence"/>
</dbReference>
<accession>A0A132MXH6</accession>
<keyword evidence="2" id="KW-1185">Reference proteome</keyword>
<dbReference type="EC" id="1.2.1.3" evidence="1"/>
<sequence length="61" mass="6481">MRVLATAVHLCHHAEPVLSGKAQGRAGIAAQGRAQRSQTILVSNFTLQSSDDRRAGKSPQT</sequence>
<protein>
    <submittedName>
        <fullName evidence="1">Aldehyde dehydrogenase</fullName>
        <ecNumber evidence="1">1.2.1.3</ecNumber>
    </submittedName>
</protein>
<keyword evidence="1" id="KW-0560">Oxidoreductase</keyword>
<dbReference type="AlphaFoldDB" id="A0A132MXH6"/>
<gene>
    <name evidence="1" type="ORF">LI90_3648</name>
</gene>
<dbReference type="GO" id="GO:0004029">
    <property type="term" value="F:aldehyde dehydrogenase (NAD+) activity"/>
    <property type="evidence" value="ECO:0007669"/>
    <property type="project" value="UniProtKB-EC"/>
</dbReference>
<evidence type="ECO:0000313" key="2">
    <source>
        <dbReference type="Proteomes" id="UP000070188"/>
    </source>
</evidence>
<comment type="caution">
    <text evidence="1">The sequence shown here is derived from an EMBL/GenBank/DDBJ whole genome shotgun (WGS) entry which is preliminary data.</text>
</comment>
<dbReference type="STRING" id="1469144.LI90_3648"/>
<reference evidence="2" key="1">
    <citation type="submission" date="2015-04" db="EMBL/GenBank/DDBJ databases">
        <title>Physiological reanalysis, assessment of diazotrophy, and genome sequences of multiple isolates of Streptomyces thermoautotrophicus.</title>
        <authorList>
            <person name="MacKellar D.C."/>
            <person name="Lieber L."/>
            <person name="Norman J."/>
            <person name="Bolger A."/>
            <person name="Tobin C."/>
            <person name="Murray J.W."/>
            <person name="Chang R."/>
            <person name="Ford T."/>
            <person name="Nguyen P.Q."/>
            <person name="Woodward J."/>
            <person name="Permingeat H."/>
            <person name="Joshi N.S."/>
            <person name="Silver P.A."/>
            <person name="Usadel B."/>
            <person name="Rutherford A.W."/>
            <person name="Friesen M."/>
            <person name="Prell J."/>
        </authorList>
    </citation>
    <scope>NUCLEOTIDE SEQUENCE [LARGE SCALE GENOMIC DNA]</scope>
    <source>
        <strain evidence="2">H1</strain>
    </source>
</reference>
<proteinExistence type="predicted"/>
<dbReference type="EMBL" id="LAXD01000001">
    <property type="protein sequence ID" value="KWX02605.1"/>
    <property type="molecule type" value="Genomic_DNA"/>
</dbReference>
<organism evidence="1 2">
    <name type="scientific">Carbonactinospora thermoautotrophica</name>
    <dbReference type="NCBI Taxonomy" id="1469144"/>
    <lineage>
        <taxon>Bacteria</taxon>
        <taxon>Bacillati</taxon>
        <taxon>Actinomycetota</taxon>
        <taxon>Actinomycetes</taxon>
        <taxon>Kitasatosporales</taxon>
        <taxon>Carbonactinosporaceae</taxon>
        <taxon>Carbonactinospora</taxon>
    </lineage>
</organism>